<dbReference type="Proteomes" id="UP000321606">
    <property type="component" value="Chromosome"/>
</dbReference>
<organism evidence="1 2">
    <name type="scientific">Pseudoleptotrichia goodfellowii</name>
    <dbReference type="NCBI Taxonomy" id="157692"/>
    <lineage>
        <taxon>Bacteria</taxon>
        <taxon>Fusobacteriati</taxon>
        <taxon>Fusobacteriota</taxon>
        <taxon>Fusobacteriia</taxon>
        <taxon>Fusobacteriales</taxon>
        <taxon>Leptotrichiaceae</taxon>
        <taxon>Pseudoleptotrichia</taxon>
    </lineage>
</organism>
<accession>A0A510JAG2</accession>
<name>A0A510JAG2_9FUSO</name>
<dbReference type="Gene3D" id="2.40.128.20">
    <property type="match status" value="1"/>
</dbReference>
<evidence type="ECO:0000313" key="1">
    <source>
        <dbReference type="EMBL" id="BBM36076.1"/>
    </source>
</evidence>
<dbReference type="InterPro" id="IPR012674">
    <property type="entry name" value="Calycin"/>
</dbReference>
<dbReference type="SUPFAM" id="SSF50814">
    <property type="entry name" value="Lipocalins"/>
    <property type="match status" value="1"/>
</dbReference>
<dbReference type="EMBL" id="AP019822">
    <property type="protein sequence ID" value="BBM36076.1"/>
    <property type="molecule type" value="Genomic_DNA"/>
</dbReference>
<evidence type="ECO:0000313" key="2">
    <source>
        <dbReference type="Proteomes" id="UP000321606"/>
    </source>
</evidence>
<protein>
    <submittedName>
        <fullName evidence="1">Uncharacterized protein</fullName>
    </submittedName>
</protein>
<dbReference type="KEGG" id="lgo:JCM16774_1008"/>
<dbReference type="AlphaFoldDB" id="A0A510JAG2"/>
<reference evidence="1 2" key="1">
    <citation type="submission" date="2019-07" db="EMBL/GenBank/DDBJ databases">
        <title>Complete Genome Sequence of Leptotrichia goodfellowii Strain JCM 16774.</title>
        <authorList>
            <person name="Watanabe S."/>
            <person name="Cui L."/>
        </authorList>
    </citation>
    <scope>NUCLEOTIDE SEQUENCE [LARGE SCALE GENOMIC DNA]</scope>
    <source>
        <strain evidence="1 2">JCM16774</strain>
    </source>
</reference>
<dbReference type="STRING" id="714315.GCA_000516535_00999"/>
<sequence>MEKVKKLKINRFLFFILFSVLIFSASPKKSLQEIQQSENKETETVEVEIIEKDETDYYKKDDRELIYLDRIVDEEEMKSDKKGKLEKAISRFDKKINPVLKFYVPATYGDWYVIKTTNTQELNYENIKYNFKQEENGYRITKMYYDPLRKVWNEDKERAWIKENKGKVYLHSEKTRFKSFKNEIIYFDPEYKYMIIKFENDNSLRVFSRYPEGKISLIGEEKEKYERVLDENPGLRNTDYNDKLKFPDKARAEVEKSEQEQRAKIIEEKLNQGVDSFFQIN</sequence>
<proteinExistence type="predicted"/>
<gene>
    <name evidence="1" type="ORF">JCM16774_1008</name>
</gene>